<protein>
    <submittedName>
        <fullName evidence="2">Uncharacterized protein</fullName>
    </submittedName>
</protein>
<dbReference type="Proteomes" id="UP000276215">
    <property type="component" value="Unassembled WGS sequence"/>
</dbReference>
<keyword evidence="3" id="KW-1185">Reference proteome</keyword>
<proteinExistence type="predicted"/>
<dbReference type="AlphaFoldDB" id="A0A3N4JZA6"/>
<keyword evidence="1" id="KW-1133">Transmembrane helix</keyword>
<keyword evidence="1" id="KW-0472">Membrane</keyword>
<keyword evidence="1" id="KW-0812">Transmembrane</keyword>
<gene>
    <name evidence="2" type="ORF">L873DRAFT_178481</name>
</gene>
<evidence type="ECO:0000313" key="2">
    <source>
        <dbReference type="EMBL" id="RPB03607.1"/>
    </source>
</evidence>
<dbReference type="EMBL" id="ML120362">
    <property type="protein sequence ID" value="RPB03607.1"/>
    <property type="molecule type" value="Genomic_DNA"/>
</dbReference>
<feature type="transmembrane region" description="Helical" evidence="1">
    <location>
        <begin position="42"/>
        <end position="61"/>
    </location>
</feature>
<evidence type="ECO:0000256" key="1">
    <source>
        <dbReference type="SAM" id="Phobius"/>
    </source>
</evidence>
<accession>A0A3N4JZA6</accession>
<reference evidence="2 3" key="1">
    <citation type="journal article" date="2018" name="Nat. Ecol. Evol.">
        <title>Pezizomycetes genomes reveal the molecular basis of ectomycorrhizal truffle lifestyle.</title>
        <authorList>
            <person name="Murat C."/>
            <person name="Payen T."/>
            <person name="Noel B."/>
            <person name="Kuo A."/>
            <person name="Morin E."/>
            <person name="Chen J."/>
            <person name="Kohler A."/>
            <person name="Krizsan K."/>
            <person name="Balestrini R."/>
            <person name="Da Silva C."/>
            <person name="Montanini B."/>
            <person name="Hainaut M."/>
            <person name="Levati E."/>
            <person name="Barry K.W."/>
            <person name="Belfiori B."/>
            <person name="Cichocki N."/>
            <person name="Clum A."/>
            <person name="Dockter R.B."/>
            <person name="Fauchery L."/>
            <person name="Guy J."/>
            <person name="Iotti M."/>
            <person name="Le Tacon F."/>
            <person name="Lindquist E.A."/>
            <person name="Lipzen A."/>
            <person name="Malagnac F."/>
            <person name="Mello A."/>
            <person name="Molinier V."/>
            <person name="Miyauchi S."/>
            <person name="Poulain J."/>
            <person name="Riccioni C."/>
            <person name="Rubini A."/>
            <person name="Sitrit Y."/>
            <person name="Splivallo R."/>
            <person name="Traeger S."/>
            <person name="Wang M."/>
            <person name="Zifcakova L."/>
            <person name="Wipf D."/>
            <person name="Zambonelli A."/>
            <person name="Paolocci F."/>
            <person name="Nowrousian M."/>
            <person name="Ottonello S."/>
            <person name="Baldrian P."/>
            <person name="Spatafora J.W."/>
            <person name="Henrissat B."/>
            <person name="Nagy L.G."/>
            <person name="Aury J.M."/>
            <person name="Wincker P."/>
            <person name="Grigoriev I.V."/>
            <person name="Bonfante P."/>
            <person name="Martin F.M."/>
        </authorList>
    </citation>
    <scope>NUCLEOTIDE SEQUENCE [LARGE SCALE GENOMIC DNA]</scope>
    <source>
        <strain evidence="2 3">120613-1</strain>
    </source>
</reference>
<name>A0A3N4JZA6_9PEZI</name>
<organism evidence="2 3">
    <name type="scientific">Choiromyces venosus 120613-1</name>
    <dbReference type="NCBI Taxonomy" id="1336337"/>
    <lineage>
        <taxon>Eukaryota</taxon>
        <taxon>Fungi</taxon>
        <taxon>Dikarya</taxon>
        <taxon>Ascomycota</taxon>
        <taxon>Pezizomycotina</taxon>
        <taxon>Pezizomycetes</taxon>
        <taxon>Pezizales</taxon>
        <taxon>Tuberaceae</taxon>
        <taxon>Choiromyces</taxon>
    </lineage>
</organism>
<feature type="transmembrane region" description="Helical" evidence="1">
    <location>
        <begin position="6"/>
        <end position="30"/>
    </location>
</feature>
<evidence type="ECO:0000313" key="3">
    <source>
        <dbReference type="Proteomes" id="UP000276215"/>
    </source>
</evidence>
<sequence>MVTTFYLYGAFFFLFFLFLFLFLFLVFAFHNLQPKPSEQKKPVVYHFLPLLSFTFFFFFYFDTVCAPAGVCLDHDKLWMGRLVWGKESNQGIERARGGGFSM</sequence>